<keyword evidence="11" id="KW-1185">Reference proteome</keyword>
<keyword evidence="4 5" id="KW-0560">Oxidoreductase</keyword>
<comment type="caution">
    <text evidence="8">The sequence shown here is derived from an EMBL/GenBank/DDBJ whole genome shotgun (WGS) entry which is preliminary data.</text>
</comment>
<evidence type="ECO:0000313" key="9">
    <source>
        <dbReference type="EMBL" id="MBV3393733.1"/>
    </source>
</evidence>
<dbReference type="InterPro" id="IPR050097">
    <property type="entry name" value="Ferredoxin-NADP_redctase_2"/>
</dbReference>
<dbReference type="InterPro" id="IPR023753">
    <property type="entry name" value="FAD/NAD-binding_dom"/>
</dbReference>
<keyword evidence="5" id="KW-0676">Redox-active center</keyword>
<evidence type="ECO:0000313" key="11">
    <source>
        <dbReference type="Proteomes" id="UP001197492"/>
    </source>
</evidence>
<dbReference type="GO" id="GO:0005737">
    <property type="term" value="C:cytoplasm"/>
    <property type="evidence" value="ECO:0007669"/>
    <property type="project" value="InterPro"/>
</dbReference>
<dbReference type="PROSITE" id="PS00573">
    <property type="entry name" value="PYRIDINE_REDOX_2"/>
    <property type="match status" value="1"/>
</dbReference>
<dbReference type="Proteomes" id="UP001196408">
    <property type="component" value="Unassembled WGS sequence"/>
</dbReference>
<dbReference type="PANTHER" id="PTHR48105">
    <property type="entry name" value="THIOREDOXIN REDUCTASE 1-RELATED-RELATED"/>
    <property type="match status" value="1"/>
</dbReference>
<evidence type="ECO:0000313" key="8">
    <source>
        <dbReference type="EMBL" id="MBV3383692.1"/>
    </source>
</evidence>
<dbReference type="GO" id="GO:0019430">
    <property type="term" value="P:removal of superoxide radicals"/>
    <property type="evidence" value="ECO:0007669"/>
    <property type="project" value="UniProtKB-UniRule"/>
</dbReference>
<keyword evidence="6" id="KW-0521">NADP</keyword>
<dbReference type="EC" id="1.8.1.9" evidence="5"/>
<accession>A0AAW4MWK1</accession>
<dbReference type="Pfam" id="PF07992">
    <property type="entry name" value="Pyr_redox_2"/>
    <property type="match status" value="1"/>
</dbReference>
<evidence type="ECO:0000256" key="1">
    <source>
        <dbReference type="ARBA" id="ARBA00009333"/>
    </source>
</evidence>
<keyword evidence="3 5" id="KW-0274">FAD</keyword>
<proteinExistence type="inferred from homology"/>
<evidence type="ECO:0000256" key="3">
    <source>
        <dbReference type="ARBA" id="ARBA00022827"/>
    </source>
</evidence>
<comment type="subunit">
    <text evidence="5">Homodimer.</text>
</comment>
<evidence type="ECO:0000256" key="4">
    <source>
        <dbReference type="ARBA" id="ARBA00023002"/>
    </source>
</evidence>
<dbReference type="AlphaFoldDB" id="A0AAW4MWK1"/>
<keyword evidence="2 5" id="KW-0285">Flavoprotein</keyword>
<comment type="catalytic activity">
    <reaction evidence="5">
        <text>[thioredoxin]-dithiol + NADP(+) = [thioredoxin]-disulfide + NADPH + H(+)</text>
        <dbReference type="Rhea" id="RHEA:20345"/>
        <dbReference type="Rhea" id="RHEA-COMP:10698"/>
        <dbReference type="Rhea" id="RHEA-COMP:10700"/>
        <dbReference type="ChEBI" id="CHEBI:15378"/>
        <dbReference type="ChEBI" id="CHEBI:29950"/>
        <dbReference type="ChEBI" id="CHEBI:50058"/>
        <dbReference type="ChEBI" id="CHEBI:57783"/>
        <dbReference type="ChEBI" id="CHEBI:58349"/>
        <dbReference type="EC" id="1.8.1.9"/>
    </reaction>
</comment>
<feature type="domain" description="FAD/NAD(P)-binding" evidence="7">
    <location>
        <begin position="2"/>
        <end position="289"/>
    </location>
</feature>
<evidence type="ECO:0000256" key="5">
    <source>
        <dbReference type="RuleBase" id="RU003880"/>
    </source>
</evidence>
<dbReference type="InterPro" id="IPR005982">
    <property type="entry name" value="Thioredox_Rdtase"/>
</dbReference>
<dbReference type="RefSeq" id="WP_217748329.1">
    <property type="nucleotide sequence ID" value="NZ_JAHOEB010000113.1"/>
</dbReference>
<dbReference type="Proteomes" id="UP001197492">
    <property type="component" value="Unassembled WGS sequence"/>
</dbReference>
<evidence type="ECO:0000256" key="6">
    <source>
        <dbReference type="RuleBase" id="RU003881"/>
    </source>
</evidence>
<name>A0AAW4MWK1_9FIRM</name>
<evidence type="ECO:0000259" key="7">
    <source>
        <dbReference type="Pfam" id="PF07992"/>
    </source>
</evidence>
<comment type="cofactor">
    <cofactor evidence="6">
        <name>FAD</name>
        <dbReference type="ChEBI" id="CHEBI:57692"/>
    </cofactor>
    <text evidence="6">Binds 1 FAD per subunit.</text>
</comment>
<comment type="similarity">
    <text evidence="1 5">Belongs to the class-II pyridine nucleotide-disulfide oxidoreductase family.</text>
</comment>
<dbReference type="NCBIfam" id="TIGR01292">
    <property type="entry name" value="TRX_reduct"/>
    <property type="match status" value="1"/>
</dbReference>
<dbReference type="GO" id="GO:0004791">
    <property type="term" value="F:thioredoxin-disulfide reductase (NADPH) activity"/>
    <property type="evidence" value="ECO:0007669"/>
    <property type="project" value="UniProtKB-UniRule"/>
</dbReference>
<evidence type="ECO:0000313" key="10">
    <source>
        <dbReference type="Proteomes" id="UP001196408"/>
    </source>
</evidence>
<dbReference type="InterPro" id="IPR008255">
    <property type="entry name" value="Pyr_nucl-diS_OxRdtase_2_AS"/>
</dbReference>
<sequence length="303" mass="33077">MKDIIIIGGGPAGLTAALYASRAGADVTIIESGAPGGKLNLTAHIENYPGIKEMMGPQLAYDMYEQALNFGADLKMTEVKAIRDEGDHKVVVTSKEELEARVVIIATGTKERKMGLHLEDEMTGKGISYCAVCDGPFFRGKEVAVIGGGNSAIEESIYLAGITEKVHIIMRRDVFRADDYLVKKALNNEKIEFHFKKKPHALIVEENTLKGLELEDSETKELENLYVQGIFPFIGLDPVTDFVKDLGITNEQGYIDVDEHMETKIPGIFAIGDVRTKTLRQVVTAASDGAIAGQYAAKLVEEN</sequence>
<reference evidence="8 11" key="1">
    <citation type="submission" date="2021-06" db="EMBL/GenBank/DDBJ databases">
        <title>Collection of gut derived symbiotic bacterial strains cultured from healthy donors.</title>
        <authorList>
            <person name="Lin H."/>
            <person name="Littmann E."/>
            <person name="Pamer E.G."/>
        </authorList>
    </citation>
    <scope>NUCLEOTIDE SEQUENCE</scope>
    <source>
        <strain evidence="9 11">MSK.21.70</strain>
        <strain evidence="8">MSK.21.82</strain>
    </source>
</reference>
<gene>
    <name evidence="8" type="primary">trxB</name>
    <name evidence="8" type="ORF">KSV97_10825</name>
    <name evidence="9" type="ORF">KSW06_10875</name>
</gene>
<protein>
    <recommendedName>
        <fullName evidence="5">Thioredoxin reductase</fullName>
        <ecNumber evidence="5">1.8.1.9</ecNumber>
    </recommendedName>
</protein>
<dbReference type="EMBL" id="JAHOEL010000116">
    <property type="protein sequence ID" value="MBV3393733.1"/>
    <property type="molecule type" value="Genomic_DNA"/>
</dbReference>
<dbReference type="EMBL" id="JAHOEF010000112">
    <property type="protein sequence ID" value="MBV3383692.1"/>
    <property type="molecule type" value="Genomic_DNA"/>
</dbReference>
<organism evidence="8 10">
    <name type="scientific">Catenibacterium mitsuokai</name>
    <dbReference type="NCBI Taxonomy" id="100886"/>
    <lineage>
        <taxon>Bacteria</taxon>
        <taxon>Bacillati</taxon>
        <taxon>Bacillota</taxon>
        <taxon>Erysipelotrichia</taxon>
        <taxon>Erysipelotrichales</taxon>
        <taxon>Coprobacillaceae</taxon>
        <taxon>Catenibacterium</taxon>
    </lineage>
</organism>
<evidence type="ECO:0000256" key="2">
    <source>
        <dbReference type="ARBA" id="ARBA00022630"/>
    </source>
</evidence>